<sequence>MPTATSINGYSLLNNGPLTTTFTAPATCTSDFTVLAAATQTNPPEIEWYADCAAHGAPDSCSPSGVPISSLIAEYGRSDARLGELVIYYSPGYICPSGWTTAGLATKDSSSLTMSGAFDVTSVLPTKAGTGFPFADPVPAVLVDALDAGETAVFCCPASFTAVYNGACISVLPTAQFTPTAGCLPFFKDDVETIVTGTFTIEGDVVTGALEELTATGSQPVSTQTTVFATAEASSYVGVLLYNGVMMVHQASDVTATPTATGTGAGATAATTSSSKSSAARASVRGSSQETTLSVLAVGCFALVLGSLFVL</sequence>
<name>A0ABP0C0V7_9PEZI</name>
<dbReference type="EMBL" id="CAWUHB010000033">
    <property type="protein sequence ID" value="CAK7225622.1"/>
    <property type="molecule type" value="Genomic_DNA"/>
</dbReference>
<dbReference type="Proteomes" id="UP001642405">
    <property type="component" value="Unassembled WGS sequence"/>
</dbReference>
<accession>A0ABP0C0V7</accession>
<organism evidence="1 2">
    <name type="scientific">Sporothrix curviconia</name>
    <dbReference type="NCBI Taxonomy" id="1260050"/>
    <lineage>
        <taxon>Eukaryota</taxon>
        <taxon>Fungi</taxon>
        <taxon>Dikarya</taxon>
        <taxon>Ascomycota</taxon>
        <taxon>Pezizomycotina</taxon>
        <taxon>Sordariomycetes</taxon>
        <taxon>Sordariomycetidae</taxon>
        <taxon>Ophiostomatales</taxon>
        <taxon>Ophiostomataceae</taxon>
        <taxon>Sporothrix</taxon>
    </lineage>
</organism>
<gene>
    <name evidence="1" type="ORF">SCUCBS95973_005928</name>
</gene>
<keyword evidence="2" id="KW-1185">Reference proteome</keyword>
<proteinExistence type="predicted"/>
<protein>
    <submittedName>
        <fullName evidence="1">Uncharacterized protein</fullName>
    </submittedName>
</protein>
<evidence type="ECO:0000313" key="2">
    <source>
        <dbReference type="Proteomes" id="UP001642405"/>
    </source>
</evidence>
<comment type="caution">
    <text evidence="1">The sequence shown here is derived from an EMBL/GenBank/DDBJ whole genome shotgun (WGS) entry which is preliminary data.</text>
</comment>
<reference evidence="1 2" key="1">
    <citation type="submission" date="2024-01" db="EMBL/GenBank/DDBJ databases">
        <authorList>
            <person name="Allen C."/>
            <person name="Tagirdzhanova G."/>
        </authorList>
    </citation>
    <scope>NUCLEOTIDE SEQUENCE [LARGE SCALE GENOMIC DNA]</scope>
</reference>
<evidence type="ECO:0000313" key="1">
    <source>
        <dbReference type="EMBL" id="CAK7225622.1"/>
    </source>
</evidence>